<dbReference type="SUPFAM" id="SSF52518">
    <property type="entry name" value="Thiamin diphosphate-binding fold (THDP-binding)"/>
    <property type="match status" value="2"/>
</dbReference>
<proteinExistence type="inferred from homology"/>
<comment type="cofactor">
    <cofactor evidence="1">
        <name>Ca(2+)</name>
        <dbReference type="ChEBI" id="CHEBI:29108"/>
    </cofactor>
</comment>
<dbReference type="EC" id="2.2.1.1" evidence="13"/>
<keyword evidence="11" id="KW-0786">Thiamine pyrophosphate</keyword>
<dbReference type="Pfam" id="PF02780">
    <property type="entry name" value="Transketolase_C"/>
    <property type="match status" value="1"/>
</dbReference>
<sequence length="617" mass="65968">MRNTAELAELGQQLRVDSVRASTAAGSGHPTSSMSAADLMAVLLARHFRYDFDRPNHPGNDRFVLSKGHASPLLYAAYKAVGAIDDAELLTYRGLGSRLEGHPTPRRLPWVETATGSLGQGLPVAVGIALAGKRLDRTGYRVWVLCGDSELAEGSVWEAAEHASYEHLDNLTVVVDVNRLGQRGPTRHGHDLDAYARRFKAFGWHTVQIDGHDVEAIERAYGEAESTTGQPVVVLARTLKGKGVAAVEDREGMHGKPLPDADEAIAELGGPRDLRVRPPEPRAARALHAVRAGDLELPRWDVGEEIPTRDAYGQALAALGNARPDVVALDGEVSDSTRAEAFAKEYPDRFFECYIAEQQMVAAAVGLAARGWIPYASTFAAFMTRAHDFLRMAAVSGAGLNLVGSHAGVAIGQDGPSQMGLEDLAMFRALHGSTVLYPCDPHQTARLVATMAGLDGIRYLRTSRGGAPLLYGPDEEFPVGGSKVLRTAGREDRLTVVAAGVTVHEALAAADALDAQGIPVRVIDLYSVKPVDRLTLRRAAEETGCLLTVEDHREEGGIGDAVLDAFLDGRPLPRLARLAVRTMPGSANPDEQLHAAGIDAEAIMAAGRLLVEEVIVP</sequence>
<dbReference type="SMART" id="SM00861">
    <property type="entry name" value="Transket_pyr"/>
    <property type="match status" value="1"/>
</dbReference>
<comment type="caution">
    <text evidence="13">The sequence shown here is derived from an EMBL/GenBank/DDBJ whole genome shotgun (WGS) entry which is preliminary data.</text>
</comment>
<dbReference type="GO" id="GO:0004802">
    <property type="term" value="F:transketolase activity"/>
    <property type="evidence" value="ECO:0007669"/>
    <property type="project" value="UniProtKB-EC"/>
</dbReference>
<keyword evidence="9" id="KW-0106">Calcium</keyword>
<dbReference type="EMBL" id="JAAGLU010000027">
    <property type="protein sequence ID" value="NEC89834.1"/>
    <property type="molecule type" value="Genomic_DNA"/>
</dbReference>
<evidence type="ECO:0000256" key="10">
    <source>
        <dbReference type="ARBA" id="ARBA00022842"/>
    </source>
</evidence>
<evidence type="ECO:0000256" key="11">
    <source>
        <dbReference type="ARBA" id="ARBA00023052"/>
    </source>
</evidence>
<evidence type="ECO:0000256" key="4">
    <source>
        <dbReference type="ARBA" id="ARBA00001964"/>
    </source>
</evidence>
<feature type="domain" description="Transketolase-like pyrimidine-binding" evidence="12">
    <location>
        <begin position="306"/>
        <end position="469"/>
    </location>
</feature>
<keyword evidence="10" id="KW-0460">Magnesium</keyword>
<evidence type="ECO:0000256" key="9">
    <source>
        <dbReference type="ARBA" id="ARBA00022837"/>
    </source>
</evidence>
<dbReference type="Pfam" id="PF00456">
    <property type="entry name" value="Transketolase_N"/>
    <property type="match status" value="1"/>
</dbReference>
<dbReference type="InterPro" id="IPR029061">
    <property type="entry name" value="THDP-binding"/>
</dbReference>
<comment type="subunit">
    <text evidence="6">Homodimer.</text>
</comment>
<evidence type="ECO:0000256" key="1">
    <source>
        <dbReference type="ARBA" id="ARBA00001913"/>
    </source>
</evidence>
<evidence type="ECO:0000256" key="3">
    <source>
        <dbReference type="ARBA" id="ARBA00001946"/>
    </source>
</evidence>
<dbReference type="PANTHER" id="PTHR43195">
    <property type="entry name" value="TRANSKETOLASE"/>
    <property type="match status" value="1"/>
</dbReference>
<evidence type="ECO:0000256" key="7">
    <source>
        <dbReference type="ARBA" id="ARBA00022679"/>
    </source>
</evidence>
<evidence type="ECO:0000256" key="6">
    <source>
        <dbReference type="ARBA" id="ARBA00011738"/>
    </source>
</evidence>
<keyword evidence="7 13" id="KW-0808">Transferase</keyword>
<dbReference type="NCBIfam" id="NF004559">
    <property type="entry name" value="PRK05899.2-5"/>
    <property type="match status" value="1"/>
</dbReference>
<organism evidence="13">
    <name type="scientific">Streptomyces sp. SID12501</name>
    <dbReference type="NCBI Taxonomy" id="2706042"/>
    <lineage>
        <taxon>Bacteria</taxon>
        <taxon>Bacillati</taxon>
        <taxon>Actinomycetota</taxon>
        <taxon>Actinomycetes</taxon>
        <taxon>Kitasatosporales</taxon>
        <taxon>Streptomycetaceae</taxon>
        <taxon>Streptomyces</taxon>
    </lineage>
</organism>
<dbReference type="GO" id="GO:0000287">
    <property type="term" value="F:magnesium ion binding"/>
    <property type="evidence" value="ECO:0007669"/>
    <property type="project" value="UniProtKB-ARBA"/>
</dbReference>
<dbReference type="CDD" id="cd02012">
    <property type="entry name" value="TPP_TK"/>
    <property type="match status" value="1"/>
</dbReference>
<evidence type="ECO:0000256" key="2">
    <source>
        <dbReference type="ARBA" id="ARBA00001936"/>
    </source>
</evidence>
<dbReference type="AlphaFoldDB" id="A0A6B3BZY2"/>
<reference evidence="13" key="1">
    <citation type="submission" date="2020-01" db="EMBL/GenBank/DDBJ databases">
        <title>Insect and environment-associated Actinomycetes.</title>
        <authorList>
            <person name="Currrie C."/>
            <person name="Chevrette M."/>
            <person name="Carlson C."/>
            <person name="Stubbendieck R."/>
            <person name="Wendt-Pienkowski E."/>
        </authorList>
    </citation>
    <scope>NUCLEOTIDE SEQUENCE</scope>
    <source>
        <strain evidence="13">SID12501</strain>
    </source>
</reference>
<gene>
    <name evidence="13" type="ORF">G3I71_29415</name>
</gene>
<dbReference type="Gene3D" id="3.40.50.970">
    <property type="match status" value="2"/>
</dbReference>
<comment type="cofactor">
    <cofactor evidence="4">
        <name>thiamine diphosphate</name>
        <dbReference type="ChEBI" id="CHEBI:58937"/>
    </cofactor>
</comment>
<name>A0A6B3BZY2_9ACTN</name>
<dbReference type="InterPro" id="IPR005474">
    <property type="entry name" value="Transketolase_N"/>
</dbReference>
<dbReference type="Pfam" id="PF02779">
    <property type="entry name" value="Transket_pyr"/>
    <property type="match status" value="1"/>
</dbReference>
<evidence type="ECO:0000256" key="5">
    <source>
        <dbReference type="ARBA" id="ARBA00007131"/>
    </source>
</evidence>
<comment type="cofactor">
    <cofactor evidence="3">
        <name>Mg(2+)</name>
        <dbReference type="ChEBI" id="CHEBI:18420"/>
    </cofactor>
</comment>
<dbReference type="CDD" id="cd07033">
    <property type="entry name" value="TPP_PYR_DXS_TK_like"/>
    <property type="match status" value="1"/>
</dbReference>
<keyword evidence="8" id="KW-0479">Metal-binding</keyword>
<dbReference type="InterPro" id="IPR051424">
    <property type="entry name" value="Transketolase-like"/>
</dbReference>
<comment type="cofactor">
    <cofactor evidence="2">
        <name>Mn(2+)</name>
        <dbReference type="ChEBI" id="CHEBI:29035"/>
    </cofactor>
</comment>
<evidence type="ECO:0000313" key="13">
    <source>
        <dbReference type="EMBL" id="NEC89834.1"/>
    </source>
</evidence>
<protein>
    <submittedName>
        <fullName evidence="13">Transketolase</fullName>
        <ecNumber evidence="13">2.2.1.1</ecNumber>
    </submittedName>
</protein>
<dbReference type="PROSITE" id="PS00802">
    <property type="entry name" value="TRANSKETOLASE_2"/>
    <property type="match status" value="1"/>
</dbReference>
<dbReference type="GO" id="GO:0030976">
    <property type="term" value="F:thiamine pyrophosphate binding"/>
    <property type="evidence" value="ECO:0007669"/>
    <property type="project" value="TreeGrafter"/>
</dbReference>
<dbReference type="Gene3D" id="3.40.50.920">
    <property type="match status" value="1"/>
</dbReference>
<dbReference type="SUPFAM" id="SSF52922">
    <property type="entry name" value="TK C-terminal domain-like"/>
    <property type="match status" value="1"/>
</dbReference>
<evidence type="ECO:0000259" key="12">
    <source>
        <dbReference type="SMART" id="SM00861"/>
    </source>
</evidence>
<comment type="similarity">
    <text evidence="5">Belongs to the transketolase family.</text>
</comment>
<dbReference type="InterPro" id="IPR020826">
    <property type="entry name" value="Transketolase_BS"/>
</dbReference>
<accession>A0A6B3BZY2</accession>
<dbReference type="FunFam" id="3.40.50.970:FF:000129">
    <property type="entry name" value="Transketolase"/>
    <property type="match status" value="1"/>
</dbReference>
<dbReference type="InterPro" id="IPR005475">
    <property type="entry name" value="Transketolase-like_Pyr-bd"/>
</dbReference>
<dbReference type="GO" id="GO:0005737">
    <property type="term" value="C:cytoplasm"/>
    <property type="evidence" value="ECO:0007669"/>
    <property type="project" value="UniProtKB-ARBA"/>
</dbReference>
<dbReference type="InterPro" id="IPR033248">
    <property type="entry name" value="Transketolase_C"/>
</dbReference>
<dbReference type="InterPro" id="IPR009014">
    <property type="entry name" value="Transketo_C/PFOR_II"/>
</dbReference>
<dbReference type="PANTHER" id="PTHR43195:SF1">
    <property type="entry name" value="FI06132P-RELATED"/>
    <property type="match status" value="1"/>
</dbReference>
<evidence type="ECO:0000256" key="8">
    <source>
        <dbReference type="ARBA" id="ARBA00022723"/>
    </source>
</evidence>